<evidence type="ECO:0000313" key="1">
    <source>
        <dbReference type="EMBL" id="MDX6806317.1"/>
    </source>
</evidence>
<dbReference type="EMBL" id="JAXAFJ010000005">
    <property type="protein sequence ID" value="MDX6806317.1"/>
    <property type="molecule type" value="Genomic_DNA"/>
</dbReference>
<sequence length="249" mass="26907">MSLARIALRIAAVEAIKGRTLVEDNVLDSPNGALDIQANGTLRTPEDRPFVAVFTDTGKAEDITGRSLVENGVCELVIESGISLAMTVVDQETGASEMVGVSIPASDGGFEFFLDIVQREIVEALTDPNNEWAEIYRRLHYRVTKIEIGARRTTDDGQRVAGHQVRISVALMDDPVRGEPLEAGSPLADFLDKLQASDSLVYQEQAATMRRFIEGSAPNRTILQRRQGLTAPEMAALAPGVTEDDAGDA</sequence>
<protein>
    <submittedName>
        <fullName evidence="1">Uncharacterized protein</fullName>
    </submittedName>
</protein>
<gene>
    <name evidence="1" type="ORF">SCD90_09585</name>
</gene>
<organism evidence="1 2">
    <name type="scientific">Terrihabitans rhizophilus</name>
    <dbReference type="NCBI Taxonomy" id="3092662"/>
    <lineage>
        <taxon>Bacteria</taxon>
        <taxon>Pseudomonadati</taxon>
        <taxon>Pseudomonadota</taxon>
        <taxon>Alphaproteobacteria</taxon>
        <taxon>Hyphomicrobiales</taxon>
        <taxon>Terrihabitans</taxon>
    </lineage>
</organism>
<dbReference type="RefSeq" id="WP_319844449.1">
    <property type="nucleotide sequence ID" value="NZ_JAXAFJ010000005.1"/>
</dbReference>
<comment type="caution">
    <text evidence="1">The sequence shown here is derived from an EMBL/GenBank/DDBJ whole genome shotgun (WGS) entry which is preliminary data.</text>
</comment>
<accession>A0ABU4RNB3</accession>
<dbReference type="Proteomes" id="UP001274321">
    <property type="component" value="Unassembled WGS sequence"/>
</dbReference>
<proteinExistence type="predicted"/>
<reference evidence="1 2" key="1">
    <citation type="submission" date="2023-11" db="EMBL/GenBank/DDBJ databases">
        <authorList>
            <person name="Bao R."/>
        </authorList>
    </citation>
    <scope>NUCLEOTIDE SEQUENCE [LARGE SCALE GENOMIC DNA]</scope>
    <source>
        <strain evidence="1 2">PJ23</strain>
    </source>
</reference>
<keyword evidence="2" id="KW-1185">Reference proteome</keyword>
<name>A0ABU4RNB3_9HYPH</name>
<evidence type="ECO:0000313" key="2">
    <source>
        <dbReference type="Proteomes" id="UP001274321"/>
    </source>
</evidence>